<dbReference type="Proteomes" id="UP000724584">
    <property type="component" value="Unassembled WGS sequence"/>
</dbReference>
<keyword evidence="2" id="KW-1185">Reference proteome</keyword>
<gene>
    <name evidence="1" type="ORF">F5144DRAFT_624289</name>
</gene>
<accession>A0ACB7NW58</accession>
<evidence type="ECO:0000313" key="2">
    <source>
        <dbReference type="Proteomes" id="UP000724584"/>
    </source>
</evidence>
<reference evidence="1 2" key="1">
    <citation type="journal article" date="2021" name="Nat. Commun.">
        <title>Genetic determinants of endophytism in the Arabidopsis root mycobiome.</title>
        <authorList>
            <person name="Mesny F."/>
            <person name="Miyauchi S."/>
            <person name="Thiergart T."/>
            <person name="Pickel B."/>
            <person name="Atanasova L."/>
            <person name="Karlsson M."/>
            <person name="Huettel B."/>
            <person name="Barry K.W."/>
            <person name="Haridas S."/>
            <person name="Chen C."/>
            <person name="Bauer D."/>
            <person name="Andreopoulos W."/>
            <person name="Pangilinan J."/>
            <person name="LaButti K."/>
            <person name="Riley R."/>
            <person name="Lipzen A."/>
            <person name="Clum A."/>
            <person name="Drula E."/>
            <person name="Henrissat B."/>
            <person name="Kohler A."/>
            <person name="Grigoriev I.V."/>
            <person name="Martin F.M."/>
            <person name="Hacquard S."/>
        </authorList>
    </citation>
    <scope>NUCLEOTIDE SEQUENCE [LARGE SCALE GENOMIC DNA]</scope>
    <source>
        <strain evidence="1 2">MPI-SDFR-AT-0079</strain>
    </source>
</reference>
<proteinExistence type="predicted"/>
<dbReference type="EMBL" id="JAGIZQ010000007">
    <property type="protein sequence ID" value="KAH6617647.1"/>
    <property type="molecule type" value="Genomic_DNA"/>
</dbReference>
<protein>
    <submittedName>
        <fullName evidence="1">Uncharacterized protein</fullName>
    </submittedName>
</protein>
<organism evidence="1 2">
    <name type="scientific">Chaetomium tenue</name>
    <dbReference type="NCBI Taxonomy" id="1854479"/>
    <lineage>
        <taxon>Eukaryota</taxon>
        <taxon>Fungi</taxon>
        <taxon>Dikarya</taxon>
        <taxon>Ascomycota</taxon>
        <taxon>Pezizomycotina</taxon>
        <taxon>Sordariomycetes</taxon>
        <taxon>Sordariomycetidae</taxon>
        <taxon>Sordariales</taxon>
        <taxon>Chaetomiaceae</taxon>
        <taxon>Chaetomium</taxon>
    </lineage>
</organism>
<sequence>MEEEGFIIVPREGDEDHLSNLRGSQDDDSSGFMSDIDAFISDIEEPLWALNTFIHANPELAFQEHKAHRALTEFVRLQGQDWRVTPSAYGMETAWVAVYDSGQRGPVVSFNVEMDALPGLGHACGHNLIAIASTAAGLATAETMKRHRLPGKVVLFGTPGEEGYDGGKIRLLKQGAYQGVDISLISHPGILHNSPLVRTTAFTRLEVEYFGRAAHGAKNPWMGINALDALVIAYNSVSVLRQQTMSGDTIGLAITNGGERATNIIHAYSACVCMLHATSASRLDALQRKVSACFRAGAEATGATVKINITPGYQDHVPNRVLAASYATYWNLLPDPPNPPIPLPKEGNQQLTWVTSSTDQGDLSHAMPSVNASFAIPPGPEGGQPHSPDFEMASGTKPAFMRALRVGKALAGTAVDVLARPGFVDEVKKQWKRDMEATDGLLYQYFPTLDSAH</sequence>
<name>A0ACB7NW58_9PEZI</name>
<evidence type="ECO:0000313" key="1">
    <source>
        <dbReference type="EMBL" id="KAH6617647.1"/>
    </source>
</evidence>
<comment type="caution">
    <text evidence="1">The sequence shown here is derived from an EMBL/GenBank/DDBJ whole genome shotgun (WGS) entry which is preliminary data.</text>
</comment>